<comment type="caution">
    <text evidence="2">The sequence shown here is derived from an EMBL/GenBank/DDBJ whole genome shotgun (WGS) entry which is preliminary data.</text>
</comment>
<gene>
    <name evidence="2" type="ORF">Q5716_08000</name>
</gene>
<evidence type="ECO:0000256" key="1">
    <source>
        <dbReference type="SAM" id="Phobius"/>
    </source>
</evidence>
<dbReference type="EMBL" id="JAUQUB010000001">
    <property type="protein sequence ID" value="MDO7882162.1"/>
    <property type="molecule type" value="Genomic_DNA"/>
</dbReference>
<evidence type="ECO:0000313" key="2">
    <source>
        <dbReference type="EMBL" id="MDO7882162.1"/>
    </source>
</evidence>
<feature type="transmembrane region" description="Helical" evidence="1">
    <location>
        <begin position="73"/>
        <end position="93"/>
    </location>
</feature>
<name>A0ABT9BS46_9MICO</name>
<keyword evidence="3" id="KW-1185">Reference proteome</keyword>
<accession>A0ABT9BS46</accession>
<sequence>MALEAHPNVFRFDGRLWVSELPGAEARAQLVEQRTWDAAHVKSQRWVLALVVGAAVGTAATLGLGTLAGLAPAIYLVLLPLGFGAGAVLGAVVNKRLLGDRLTAPTATPRPTTIELTRIPSAVARRTDASTPVADLIAWSKQGFVPKA</sequence>
<proteinExistence type="predicted"/>
<feature type="transmembrane region" description="Helical" evidence="1">
    <location>
        <begin position="46"/>
        <end position="67"/>
    </location>
</feature>
<keyword evidence="1" id="KW-0812">Transmembrane</keyword>
<keyword evidence="1" id="KW-1133">Transmembrane helix</keyword>
<protein>
    <submittedName>
        <fullName evidence="2">Uncharacterized protein</fullName>
    </submittedName>
</protein>
<reference evidence="2 3" key="1">
    <citation type="submission" date="2023-07" db="EMBL/GenBank/DDBJ databases">
        <title>Protaetiibacter sp. nov WY-16 isolated from soil.</title>
        <authorList>
            <person name="Liu B."/>
            <person name="Wan Y."/>
        </authorList>
    </citation>
    <scope>NUCLEOTIDE SEQUENCE [LARGE SCALE GENOMIC DNA]</scope>
    <source>
        <strain evidence="2 3">WY-16</strain>
    </source>
</reference>
<organism evidence="2 3">
    <name type="scientific">Antiquaquibacter soli</name>
    <dbReference type="NCBI Taxonomy" id="3064523"/>
    <lineage>
        <taxon>Bacteria</taxon>
        <taxon>Bacillati</taxon>
        <taxon>Actinomycetota</taxon>
        <taxon>Actinomycetes</taxon>
        <taxon>Micrococcales</taxon>
        <taxon>Microbacteriaceae</taxon>
        <taxon>Antiquaquibacter</taxon>
    </lineage>
</organism>
<keyword evidence="1" id="KW-0472">Membrane</keyword>
<evidence type="ECO:0000313" key="3">
    <source>
        <dbReference type="Proteomes" id="UP001241072"/>
    </source>
</evidence>
<dbReference type="Proteomes" id="UP001241072">
    <property type="component" value="Unassembled WGS sequence"/>
</dbReference>
<dbReference type="RefSeq" id="WP_305002545.1">
    <property type="nucleotide sequence ID" value="NZ_JAUQUB010000001.1"/>
</dbReference>